<organism evidence="1 2">
    <name type="scientific">Lasiodiplodia mahajangana</name>
    <dbReference type="NCBI Taxonomy" id="1108764"/>
    <lineage>
        <taxon>Eukaryota</taxon>
        <taxon>Fungi</taxon>
        <taxon>Dikarya</taxon>
        <taxon>Ascomycota</taxon>
        <taxon>Pezizomycotina</taxon>
        <taxon>Dothideomycetes</taxon>
        <taxon>Dothideomycetes incertae sedis</taxon>
        <taxon>Botryosphaeriales</taxon>
        <taxon>Botryosphaeriaceae</taxon>
        <taxon>Lasiodiplodia</taxon>
    </lineage>
</organism>
<sequence length="533" mass="60192">MRLIKVDTRRLEEFFDSSIPKYAILSHTWGVREVTLQEFEKYPSKACTDLDGYHKIDKACTLAEAEGLQYVWVDSCCIDKTSSAELSEAINSMFRCGKQRYNSLLQSTLQDITGIDLSAWPQAGLAEILSWASKRQTTRKEDMAYCLIGLLNINIPLLYGEGEAAFPRLLGEVAQVTNDQSIFAAGYNLPWSLSIGRRAASWSIFASQAKEYQGCPHVSISARVTFPFRGVDYNNPERLAWLNRRPVDAELRHFVRTGAGLQMRLPIVEIDPITGTYLGLLNCYHKEPHYQLSLVLQGADLANDNHSQHIELSMNPTWLGFKKGHDIFRVAPGHCPISVPPLFQGLATPRTIYIQSNWPLEQDRLQLSFPDMADAGFSLGSIYPPSSIRSDSNSEFVIYKKSIIQSLQLFVVFLHPKLRGSLVLGVFEDFTGEHYRLAWSPARSCVELLLVKNGRTLRPDGFNKPDWIDSDASATEPWRTWSPSVYLQGLCRKLDWKESLELIPRVDDAQKGLIKASGQRNYAWNSHVSINLL</sequence>
<comment type="caution">
    <text evidence="1">The sequence shown here is derived from an EMBL/GenBank/DDBJ whole genome shotgun (WGS) entry which is preliminary data.</text>
</comment>
<dbReference type="EMBL" id="JAPUUL010000004">
    <property type="protein sequence ID" value="KAJ8133566.1"/>
    <property type="molecule type" value="Genomic_DNA"/>
</dbReference>
<dbReference type="Proteomes" id="UP001153332">
    <property type="component" value="Unassembled WGS sequence"/>
</dbReference>
<evidence type="ECO:0000313" key="1">
    <source>
        <dbReference type="EMBL" id="KAJ8133566.1"/>
    </source>
</evidence>
<gene>
    <name evidence="1" type="ORF">O1611_g58</name>
</gene>
<reference evidence="1" key="1">
    <citation type="submission" date="2022-12" db="EMBL/GenBank/DDBJ databases">
        <title>Genome Sequence of Lasiodiplodia mahajangana.</title>
        <authorList>
            <person name="Buettner E."/>
        </authorList>
    </citation>
    <scope>NUCLEOTIDE SEQUENCE</scope>
    <source>
        <strain evidence="1">VT137</strain>
    </source>
</reference>
<name>A0ACC2K1A8_9PEZI</name>
<protein>
    <submittedName>
        <fullName evidence="1">Uncharacterized protein</fullName>
    </submittedName>
</protein>
<evidence type="ECO:0000313" key="2">
    <source>
        <dbReference type="Proteomes" id="UP001153332"/>
    </source>
</evidence>
<keyword evidence="2" id="KW-1185">Reference proteome</keyword>
<accession>A0ACC2K1A8</accession>
<proteinExistence type="predicted"/>